<proteinExistence type="inferred from homology"/>
<reference evidence="3" key="1">
    <citation type="journal article" date="2019" name="Mol. Biol. Evol.">
        <title>Blast fungal genomes show frequent chromosomal changes, gene gains and losses, and effector gene turnover.</title>
        <authorList>
            <person name="Gomez Luciano L.B."/>
            <person name="Jason Tsai I."/>
            <person name="Chuma I."/>
            <person name="Tosa Y."/>
            <person name="Chen Y.H."/>
            <person name="Li J.Y."/>
            <person name="Li M.Y."/>
            <person name="Jade Lu M.Y."/>
            <person name="Nakayashiki H."/>
            <person name="Li W.H."/>
        </authorList>
    </citation>
    <scope>NUCLEOTIDE SEQUENCE</scope>
    <source>
        <strain evidence="3">NI907</strain>
    </source>
</reference>
<dbReference type="Gene3D" id="1.50.10.160">
    <property type="match status" value="1"/>
</dbReference>
<accession>A0A6P8AMF2</accession>
<evidence type="ECO:0000256" key="1">
    <source>
        <dbReference type="ARBA" id="ARBA00006333"/>
    </source>
</evidence>
<dbReference type="PANTHER" id="PTHR31739">
    <property type="entry name" value="ENT-COPALYL DIPHOSPHATE SYNTHASE, CHLOROPLASTIC"/>
    <property type="match status" value="1"/>
</dbReference>
<protein>
    <submittedName>
        <fullName evidence="3">Uncharacterized protein</fullName>
    </submittedName>
</protein>
<dbReference type="GO" id="GO:0000287">
    <property type="term" value="F:magnesium ion binding"/>
    <property type="evidence" value="ECO:0007669"/>
    <property type="project" value="TreeGrafter"/>
</dbReference>
<dbReference type="Proteomes" id="UP000515153">
    <property type="component" value="Unplaced"/>
</dbReference>
<keyword evidence="2" id="KW-1185">Reference proteome</keyword>
<reference evidence="3" key="2">
    <citation type="submission" date="2019-10" db="EMBL/GenBank/DDBJ databases">
        <authorList>
            <consortium name="NCBI Genome Project"/>
        </authorList>
    </citation>
    <scope>NUCLEOTIDE SEQUENCE</scope>
    <source>
        <strain evidence="3">NI907</strain>
    </source>
</reference>
<dbReference type="KEGG" id="pgri:PgNI_12444"/>
<dbReference type="Gene3D" id="1.50.10.20">
    <property type="match status" value="1"/>
</dbReference>
<dbReference type="GO" id="GO:0010333">
    <property type="term" value="F:terpene synthase activity"/>
    <property type="evidence" value="ECO:0007669"/>
    <property type="project" value="InterPro"/>
</dbReference>
<dbReference type="InterPro" id="IPR050148">
    <property type="entry name" value="Terpene_synthase-like"/>
</dbReference>
<dbReference type="SUPFAM" id="SSF48239">
    <property type="entry name" value="Terpenoid cyclases/Protein prenyltransferases"/>
    <property type="match status" value="2"/>
</dbReference>
<sequence>MSGQDSDLSSLTSTAKDVIRRLSSISHEKYSFSTASCEPYNTAWVAMVTKTSPNGQKEWLFPECFYNLLKTQNKDGCWAYHPQTKTTGVLATAECLLALLKHSKEPLQVEDVSVEELRKRIALATRSLRVQLQDWDDVQTSNHIGVELITPALLAYLEEENGLLFQFPAQTALQEMYTAKMSRFKPEYLYQNKVSTAAHSLEAFIGKIDFDRVSGHLYHGSMMASPSATAVYLMHATVWDDEAEGFLRHIIKAGAGHGDGGIPGTFPTSYFEYSWTVVTLLQAGFSTEDLGTKELGIIADHLEAGFKEEGGIIGFAPRAPDADDTAKGLIALNLMGRQASPEQMIKVFEGRDHFTTFGSERDPSLTSNCHVLLALLQCADLVRYDPQIIKTTKFICDYWFLQEGRIRDKWHLSHLYPTMLLVKAFTELLSRLSNSAALETSQQLLWRVLVCLFQACLHTLSEQEEDGSWGGLPEQTSYAILTLAEAQKCSFFNGPAIASRIQASISRGVRFLETREVGPGDHSWISKAAYRVAFVAEAYELAARNVAHLKRKVTIGADIVMPLSGLEFETYIKIFQETPLFSSTPEWQLRAWLLESSVFLPLLWGDESGIAEHKLLDIQVFALVSCARMGSCFISTSRLYEKMLSSMHSLQANKSKDASAGVSKLCDFLDTDFKGMIQTQKALEADLDSNANINGNGVSETPDKFHGGMGNFLVHVLNQSLVTAAFAVSLLFA</sequence>
<dbReference type="InterPro" id="IPR008930">
    <property type="entry name" value="Terpenoid_cyclase/PrenylTrfase"/>
</dbReference>
<dbReference type="GeneID" id="41967296"/>
<organism evidence="2 3">
    <name type="scientific">Pyricularia grisea</name>
    <name type="common">Crabgrass-specific blast fungus</name>
    <name type="synonym">Magnaporthe grisea</name>
    <dbReference type="NCBI Taxonomy" id="148305"/>
    <lineage>
        <taxon>Eukaryota</taxon>
        <taxon>Fungi</taxon>
        <taxon>Dikarya</taxon>
        <taxon>Ascomycota</taxon>
        <taxon>Pezizomycotina</taxon>
        <taxon>Sordariomycetes</taxon>
        <taxon>Sordariomycetidae</taxon>
        <taxon>Magnaporthales</taxon>
        <taxon>Pyriculariaceae</taxon>
        <taxon>Pyricularia</taxon>
    </lineage>
</organism>
<name>A0A6P8AMF2_PYRGI</name>
<gene>
    <name evidence="3" type="ORF">PgNI_12444</name>
</gene>
<reference evidence="3" key="3">
    <citation type="submission" date="2025-08" db="UniProtKB">
        <authorList>
            <consortium name="RefSeq"/>
        </authorList>
    </citation>
    <scope>IDENTIFICATION</scope>
    <source>
        <strain evidence="3">NI907</strain>
    </source>
</reference>
<evidence type="ECO:0000313" key="2">
    <source>
        <dbReference type="Proteomes" id="UP000515153"/>
    </source>
</evidence>
<dbReference type="GO" id="GO:0016102">
    <property type="term" value="P:diterpenoid biosynthetic process"/>
    <property type="evidence" value="ECO:0007669"/>
    <property type="project" value="TreeGrafter"/>
</dbReference>
<dbReference type="PANTHER" id="PTHR31739:SF25">
    <property type="entry name" value="(E,E)-GERANYLLINALOOL SYNTHASE"/>
    <property type="match status" value="1"/>
</dbReference>
<dbReference type="AlphaFoldDB" id="A0A6P8AMF2"/>
<dbReference type="RefSeq" id="XP_030976074.1">
    <property type="nucleotide sequence ID" value="XM_031132393.1"/>
</dbReference>
<comment type="similarity">
    <text evidence="1">Belongs to the terpene synthase family.</text>
</comment>
<evidence type="ECO:0000313" key="3">
    <source>
        <dbReference type="RefSeq" id="XP_030976074.1"/>
    </source>
</evidence>